<reference evidence="2" key="2">
    <citation type="submission" date="2022-01" db="EMBL/GenBank/DDBJ databases">
        <authorList>
            <person name="Yamashiro T."/>
            <person name="Shiraishi A."/>
            <person name="Satake H."/>
            <person name="Nakayama K."/>
        </authorList>
    </citation>
    <scope>NUCLEOTIDE SEQUENCE</scope>
</reference>
<name>A0ABQ5DG25_9ASTR</name>
<feature type="compositionally biased region" description="Basic and acidic residues" evidence="1">
    <location>
        <begin position="122"/>
        <end position="140"/>
    </location>
</feature>
<feature type="region of interest" description="Disordered" evidence="1">
    <location>
        <begin position="116"/>
        <end position="140"/>
    </location>
</feature>
<evidence type="ECO:0000313" key="2">
    <source>
        <dbReference type="EMBL" id="GJT37243.1"/>
    </source>
</evidence>
<sequence length="140" mass="15975">MPHPSRYFKLPKTSMEEMMREWMARQMEANEHMKNQKTPSFRNENDKGNVKAIEAGKTKLIPTMPNPNCINPNSPTVSPFLKDSTVHIPYTNAKMFADVVLPNHVGDKELKSIDGVRNGRMTKKEINKDDVGLPKKPNKE</sequence>
<protein>
    <submittedName>
        <fullName evidence="2">Uncharacterized protein</fullName>
    </submittedName>
</protein>
<accession>A0ABQ5DG25</accession>
<evidence type="ECO:0000256" key="1">
    <source>
        <dbReference type="SAM" id="MobiDB-lite"/>
    </source>
</evidence>
<dbReference type="Proteomes" id="UP001151760">
    <property type="component" value="Unassembled WGS sequence"/>
</dbReference>
<gene>
    <name evidence="2" type="ORF">Tco_0937108</name>
</gene>
<evidence type="ECO:0000313" key="3">
    <source>
        <dbReference type="Proteomes" id="UP001151760"/>
    </source>
</evidence>
<organism evidence="2 3">
    <name type="scientific">Tanacetum coccineum</name>
    <dbReference type="NCBI Taxonomy" id="301880"/>
    <lineage>
        <taxon>Eukaryota</taxon>
        <taxon>Viridiplantae</taxon>
        <taxon>Streptophyta</taxon>
        <taxon>Embryophyta</taxon>
        <taxon>Tracheophyta</taxon>
        <taxon>Spermatophyta</taxon>
        <taxon>Magnoliopsida</taxon>
        <taxon>eudicotyledons</taxon>
        <taxon>Gunneridae</taxon>
        <taxon>Pentapetalae</taxon>
        <taxon>asterids</taxon>
        <taxon>campanulids</taxon>
        <taxon>Asterales</taxon>
        <taxon>Asteraceae</taxon>
        <taxon>Asteroideae</taxon>
        <taxon>Anthemideae</taxon>
        <taxon>Anthemidinae</taxon>
        <taxon>Tanacetum</taxon>
    </lineage>
</organism>
<feature type="region of interest" description="Disordered" evidence="1">
    <location>
        <begin position="30"/>
        <end position="49"/>
    </location>
</feature>
<dbReference type="EMBL" id="BQNB010015207">
    <property type="protein sequence ID" value="GJT37243.1"/>
    <property type="molecule type" value="Genomic_DNA"/>
</dbReference>
<comment type="caution">
    <text evidence="2">The sequence shown here is derived from an EMBL/GenBank/DDBJ whole genome shotgun (WGS) entry which is preliminary data.</text>
</comment>
<keyword evidence="3" id="KW-1185">Reference proteome</keyword>
<proteinExistence type="predicted"/>
<reference evidence="2" key="1">
    <citation type="journal article" date="2022" name="Int. J. Mol. Sci.">
        <title>Draft Genome of Tanacetum Coccineum: Genomic Comparison of Closely Related Tanacetum-Family Plants.</title>
        <authorList>
            <person name="Yamashiro T."/>
            <person name="Shiraishi A."/>
            <person name="Nakayama K."/>
            <person name="Satake H."/>
        </authorList>
    </citation>
    <scope>NUCLEOTIDE SEQUENCE</scope>
</reference>